<evidence type="ECO:0000256" key="9">
    <source>
        <dbReference type="HAMAP-Rule" id="MF_01815"/>
    </source>
</evidence>
<evidence type="ECO:0000313" key="13">
    <source>
        <dbReference type="Proteomes" id="UP000676325"/>
    </source>
</evidence>
<name>A0A941EHH4_9ACTN</name>
<evidence type="ECO:0000256" key="2">
    <source>
        <dbReference type="ARBA" id="ARBA00022490"/>
    </source>
</evidence>
<feature type="region of interest" description="ACP-binding" evidence="9">
    <location>
        <begin position="257"/>
        <end position="261"/>
    </location>
</feature>
<dbReference type="GO" id="GO:0005737">
    <property type="term" value="C:cytoplasm"/>
    <property type="evidence" value="ECO:0007669"/>
    <property type="project" value="UniProtKB-SubCell"/>
</dbReference>
<dbReference type="InterPro" id="IPR004655">
    <property type="entry name" value="FabH"/>
</dbReference>
<feature type="domain" description="Beta-ketoacyl-[acyl-carrier-protein] synthase III C-terminal" evidence="10">
    <location>
        <begin position="240"/>
        <end position="329"/>
    </location>
</feature>
<feature type="domain" description="Beta-ketoacyl-[acyl-carrier-protein] synthase III N-terminal" evidence="11">
    <location>
        <begin position="114"/>
        <end position="191"/>
    </location>
</feature>
<evidence type="ECO:0000256" key="4">
    <source>
        <dbReference type="ARBA" id="ARBA00022679"/>
    </source>
</evidence>
<dbReference type="PANTHER" id="PTHR34069:SF2">
    <property type="entry name" value="BETA-KETOACYL-[ACYL-CARRIER-PROTEIN] SYNTHASE III"/>
    <property type="match status" value="1"/>
</dbReference>
<dbReference type="Gene3D" id="3.40.47.10">
    <property type="match status" value="2"/>
</dbReference>
<dbReference type="InterPro" id="IPR016039">
    <property type="entry name" value="Thiolase-like"/>
</dbReference>
<dbReference type="InterPro" id="IPR013747">
    <property type="entry name" value="ACP_syn_III_C"/>
</dbReference>
<dbReference type="GO" id="GO:0004315">
    <property type="term" value="F:3-oxoacyl-[acyl-carrier-protein] synthase activity"/>
    <property type="evidence" value="ECO:0007669"/>
    <property type="project" value="InterPro"/>
</dbReference>
<dbReference type="EC" id="2.3.1.180" evidence="9"/>
<keyword evidence="8 9" id="KW-0012">Acyltransferase</keyword>
<keyword evidence="5 9" id="KW-0276">Fatty acid metabolism</keyword>
<comment type="caution">
    <text evidence="12">The sequence shown here is derived from an EMBL/GenBank/DDBJ whole genome shotgun (WGS) entry which is preliminary data.</text>
</comment>
<dbReference type="Pfam" id="PF08545">
    <property type="entry name" value="ACP_syn_III"/>
    <property type="match status" value="1"/>
</dbReference>
<protein>
    <recommendedName>
        <fullName evidence="9">Beta-ketoacyl-[acyl-carrier-protein] synthase III</fullName>
        <shortName evidence="9">Beta-ketoacyl-ACP synthase III</shortName>
        <shortName evidence="9">KAS III</shortName>
        <ecNumber evidence="9">2.3.1.180</ecNumber>
    </recommendedName>
    <alternativeName>
        <fullName evidence="9">3-oxoacyl-[acyl-carrier-protein] synthase 3</fullName>
    </alternativeName>
    <alternativeName>
        <fullName evidence="9">3-oxoacyl-[acyl-carrier-protein] synthase III</fullName>
    </alternativeName>
</protein>
<feature type="active site" evidence="9">
    <location>
        <position position="287"/>
    </location>
</feature>
<evidence type="ECO:0000256" key="7">
    <source>
        <dbReference type="ARBA" id="ARBA00023160"/>
    </source>
</evidence>
<accession>A0A941EHH4</accession>
<sequence>MLRTPPTSAGSRILGVGAYRPARVVDNDEICRYIDSSDDWIRRRSGIEARRFAGPGESVISMGAAAAAKALERAGLAAELVDTVLVATVSDLEQCPAAAPRVASALGAGGAAAMDVGAACAGFCYALALADSLIRSGNARHVVVVGSEKMTDIVDPADRGTAFLFGDGAGAVLLGPARRPGVGPVVWGSDGDGARLIQHNHTWAELRDDRDLPFPTLRMDGTEVFRWAMQIAPKASREAMQAAGVGAEDIAAFIPHQANGRIIDAVVKAMGLPDTVIVAREVTGFGNTSAASVPLALEDLVNRGDLPSGSKALMVGFGAGLVYAAQVVELP</sequence>
<gene>
    <name evidence="9" type="primary">fabH</name>
    <name evidence="12" type="ORF">KDK95_30150</name>
</gene>
<dbReference type="Pfam" id="PF08541">
    <property type="entry name" value="ACP_syn_III_C"/>
    <property type="match status" value="1"/>
</dbReference>
<comment type="subunit">
    <text evidence="9">Homodimer.</text>
</comment>
<dbReference type="EMBL" id="JAGSOH010000143">
    <property type="protein sequence ID" value="MBR7830602.1"/>
    <property type="molecule type" value="Genomic_DNA"/>
</dbReference>
<keyword evidence="9" id="KW-0511">Multifunctional enzyme</keyword>
<evidence type="ECO:0000259" key="11">
    <source>
        <dbReference type="Pfam" id="PF08545"/>
    </source>
</evidence>
<feature type="active site" evidence="9">
    <location>
        <position position="120"/>
    </location>
</feature>
<comment type="pathway">
    <text evidence="9">Lipid metabolism; fatty acid biosynthesis.</text>
</comment>
<dbReference type="Proteomes" id="UP000676325">
    <property type="component" value="Unassembled WGS sequence"/>
</dbReference>
<evidence type="ECO:0000256" key="5">
    <source>
        <dbReference type="ARBA" id="ARBA00022832"/>
    </source>
</evidence>
<dbReference type="AlphaFoldDB" id="A0A941EHH4"/>
<proteinExistence type="inferred from homology"/>
<comment type="similarity">
    <text evidence="1 9">Belongs to the thiolase-like superfamily. FabH family.</text>
</comment>
<evidence type="ECO:0000256" key="6">
    <source>
        <dbReference type="ARBA" id="ARBA00023098"/>
    </source>
</evidence>
<keyword evidence="4 9" id="KW-0808">Transferase</keyword>
<dbReference type="CDD" id="cd00830">
    <property type="entry name" value="KAS_III"/>
    <property type="match status" value="1"/>
</dbReference>
<evidence type="ECO:0000256" key="3">
    <source>
        <dbReference type="ARBA" id="ARBA00022516"/>
    </source>
</evidence>
<dbReference type="PANTHER" id="PTHR34069">
    <property type="entry name" value="3-OXOACYL-[ACYL-CARRIER-PROTEIN] SYNTHASE 3"/>
    <property type="match status" value="1"/>
</dbReference>
<dbReference type="GO" id="GO:0044550">
    <property type="term" value="P:secondary metabolite biosynthetic process"/>
    <property type="evidence" value="ECO:0007669"/>
    <property type="project" value="TreeGrafter"/>
</dbReference>
<comment type="domain">
    <text evidence="9">The last Arg residue of the ACP-binding site is essential for the weak association between ACP/AcpP and FabH.</text>
</comment>
<evidence type="ECO:0000256" key="1">
    <source>
        <dbReference type="ARBA" id="ARBA00008642"/>
    </source>
</evidence>
<evidence type="ECO:0000313" key="12">
    <source>
        <dbReference type="EMBL" id="MBR7830602.1"/>
    </source>
</evidence>
<keyword evidence="6 9" id="KW-0443">Lipid metabolism</keyword>
<dbReference type="GO" id="GO:0006633">
    <property type="term" value="P:fatty acid biosynthetic process"/>
    <property type="evidence" value="ECO:0007669"/>
    <property type="project" value="UniProtKB-UniRule"/>
</dbReference>
<dbReference type="NCBIfam" id="NF006829">
    <property type="entry name" value="PRK09352.1"/>
    <property type="match status" value="1"/>
</dbReference>
<keyword evidence="7 9" id="KW-0275">Fatty acid biosynthesis</keyword>
<organism evidence="12 13">
    <name type="scientific">Actinospica acidithermotolerans</name>
    <dbReference type="NCBI Taxonomy" id="2828514"/>
    <lineage>
        <taxon>Bacteria</taxon>
        <taxon>Bacillati</taxon>
        <taxon>Actinomycetota</taxon>
        <taxon>Actinomycetes</taxon>
        <taxon>Catenulisporales</taxon>
        <taxon>Actinospicaceae</taxon>
        <taxon>Actinospica</taxon>
    </lineage>
</organism>
<dbReference type="HAMAP" id="MF_01815">
    <property type="entry name" value="FabH"/>
    <property type="match status" value="1"/>
</dbReference>
<reference evidence="12" key="1">
    <citation type="submission" date="2021-04" db="EMBL/GenBank/DDBJ databases">
        <title>Genome based classification of Actinospica acidithermotolerans sp. nov., an actinobacterium isolated from an Indonesian hot spring.</title>
        <authorList>
            <person name="Kusuma A.B."/>
            <person name="Putra K.E."/>
            <person name="Nafisah S."/>
            <person name="Loh J."/>
            <person name="Nouioui I."/>
            <person name="Goodfellow M."/>
        </authorList>
    </citation>
    <scope>NUCLEOTIDE SEQUENCE</scope>
    <source>
        <strain evidence="12">MGRD01-02</strain>
    </source>
</reference>
<comment type="subcellular location">
    <subcellularLocation>
        <location evidence="9">Cytoplasm</location>
    </subcellularLocation>
</comment>
<dbReference type="SUPFAM" id="SSF53901">
    <property type="entry name" value="Thiolase-like"/>
    <property type="match status" value="1"/>
</dbReference>
<evidence type="ECO:0000256" key="8">
    <source>
        <dbReference type="ARBA" id="ARBA00023315"/>
    </source>
</evidence>
<keyword evidence="13" id="KW-1185">Reference proteome</keyword>
<keyword evidence="2 9" id="KW-0963">Cytoplasm</keyword>
<feature type="active site" evidence="9">
    <location>
        <position position="256"/>
    </location>
</feature>
<comment type="function">
    <text evidence="9">Catalyzes the condensation reaction of fatty acid synthesis by the addition to an acyl acceptor of two carbons from malonyl-ACP. Catalyzes the first condensation reaction which initiates fatty acid synthesis and may therefore play a role in governing the total rate of fatty acid production. Possesses both acetoacetyl-ACP synthase and acetyl transacylase activities. Its substrate specificity determines the biosynthesis of branched-chain and/or straight-chain of fatty acids.</text>
</comment>
<dbReference type="NCBIfam" id="TIGR00747">
    <property type="entry name" value="fabH"/>
    <property type="match status" value="1"/>
</dbReference>
<evidence type="ECO:0000259" key="10">
    <source>
        <dbReference type="Pfam" id="PF08541"/>
    </source>
</evidence>
<dbReference type="InterPro" id="IPR013751">
    <property type="entry name" value="ACP_syn_III_N"/>
</dbReference>
<keyword evidence="3 9" id="KW-0444">Lipid biosynthesis</keyword>
<dbReference type="GO" id="GO:0033818">
    <property type="term" value="F:beta-ketoacyl-acyl-carrier-protein synthase III activity"/>
    <property type="evidence" value="ECO:0007669"/>
    <property type="project" value="UniProtKB-UniRule"/>
</dbReference>
<comment type="catalytic activity">
    <reaction evidence="9">
        <text>malonyl-[ACP] + acetyl-CoA + H(+) = 3-oxobutanoyl-[ACP] + CO2 + CoA</text>
        <dbReference type="Rhea" id="RHEA:12080"/>
        <dbReference type="Rhea" id="RHEA-COMP:9623"/>
        <dbReference type="Rhea" id="RHEA-COMP:9625"/>
        <dbReference type="ChEBI" id="CHEBI:15378"/>
        <dbReference type="ChEBI" id="CHEBI:16526"/>
        <dbReference type="ChEBI" id="CHEBI:57287"/>
        <dbReference type="ChEBI" id="CHEBI:57288"/>
        <dbReference type="ChEBI" id="CHEBI:78449"/>
        <dbReference type="ChEBI" id="CHEBI:78450"/>
        <dbReference type="EC" id="2.3.1.180"/>
    </reaction>
</comment>